<name>A0AAE1H4M0_9NEOP</name>
<dbReference type="Proteomes" id="UP001219518">
    <property type="component" value="Unassembled WGS sequence"/>
</dbReference>
<keyword evidence="2" id="KW-1185">Reference proteome</keyword>
<reference evidence="1" key="1">
    <citation type="submission" date="2021-07" db="EMBL/GenBank/DDBJ databases">
        <authorList>
            <person name="Catto M.A."/>
            <person name="Jacobson A."/>
            <person name="Kennedy G."/>
            <person name="Labadie P."/>
            <person name="Hunt B.G."/>
            <person name="Srinivasan R."/>
        </authorList>
    </citation>
    <scope>NUCLEOTIDE SEQUENCE</scope>
    <source>
        <strain evidence="1">PL_HMW_Pooled</strain>
        <tissue evidence="1">Head</tissue>
    </source>
</reference>
<accession>A0AAE1H4M0</accession>
<dbReference type="EMBL" id="JAHWGI010000327">
    <property type="protein sequence ID" value="KAK3913530.1"/>
    <property type="molecule type" value="Genomic_DNA"/>
</dbReference>
<protein>
    <submittedName>
        <fullName evidence="1">Ubiquitin-like modifier-activating enzyme 5</fullName>
    </submittedName>
</protein>
<gene>
    <name evidence="1" type="ORF">KUF71_022987</name>
</gene>
<evidence type="ECO:0000313" key="2">
    <source>
        <dbReference type="Proteomes" id="UP001219518"/>
    </source>
</evidence>
<proteinExistence type="predicted"/>
<comment type="caution">
    <text evidence="1">The sequence shown here is derived from an EMBL/GenBank/DDBJ whole genome shotgun (WGS) entry which is preliminary data.</text>
</comment>
<evidence type="ECO:0000313" key="1">
    <source>
        <dbReference type="EMBL" id="KAK3913530.1"/>
    </source>
</evidence>
<organism evidence="1 2">
    <name type="scientific">Frankliniella fusca</name>
    <dbReference type="NCBI Taxonomy" id="407009"/>
    <lineage>
        <taxon>Eukaryota</taxon>
        <taxon>Metazoa</taxon>
        <taxon>Ecdysozoa</taxon>
        <taxon>Arthropoda</taxon>
        <taxon>Hexapoda</taxon>
        <taxon>Insecta</taxon>
        <taxon>Pterygota</taxon>
        <taxon>Neoptera</taxon>
        <taxon>Paraneoptera</taxon>
        <taxon>Thysanoptera</taxon>
        <taxon>Terebrantia</taxon>
        <taxon>Thripoidea</taxon>
        <taxon>Thripidae</taxon>
        <taxon>Frankliniella</taxon>
    </lineage>
</organism>
<sequence>MASQLDSLVVIKDDIFKNDSLDSSVDTTDSCRDLKILNAMKEEEGNAAVQHVESFHPKTLICNASTPPVLPSPNLTSHLVKRPEVTPRECGVPLDILLQLTLP</sequence>
<reference evidence="1" key="2">
    <citation type="journal article" date="2023" name="BMC Genomics">
        <title>Pest status, molecular evolution, and epigenetic factors derived from the genome assembly of Frankliniella fusca, a thysanopteran phytovirus vector.</title>
        <authorList>
            <person name="Catto M.A."/>
            <person name="Labadie P.E."/>
            <person name="Jacobson A.L."/>
            <person name="Kennedy G.G."/>
            <person name="Srinivasan R."/>
            <person name="Hunt B.G."/>
        </authorList>
    </citation>
    <scope>NUCLEOTIDE SEQUENCE</scope>
    <source>
        <strain evidence="1">PL_HMW_Pooled</strain>
    </source>
</reference>
<dbReference type="AlphaFoldDB" id="A0AAE1H4M0"/>